<evidence type="ECO:0000313" key="2">
    <source>
        <dbReference type="EMBL" id="SOQ49075.1"/>
    </source>
</evidence>
<organism evidence="2">
    <name type="scientific">Spodoptera frugiperda</name>
    <name type="common">Fall armyworm</name>
    <dbReference type="NCBI Taxonomy" id="7108"/>
    <lineage>
        <taxon>Eukaryota</taxon>
        <taxon>Metazoa</taxon>
        <taxon>Ecdysozoa</taxon>
        <taxon>Arthropoda</taxon>
        <taxon>Hexapoda</taxon>
        <taxon>Insecta</taxon>
        <taxon>Pterygota</taxon>
        <taxon>Neoptera</taxon>
        <taxon>Endopterygota</taxon>
        <taxon>Lepidoptera</taxon>
        <taxon>Glossata</taxon>
        <taxon>Ditrysia</taxon>
        <taxon>Noctuoidea</taxon>
        <taxon>Noctuidae</taxon>
        <taxon>Amphipyrinae</taxon>
        <taxon>Spodoptera</taxon>
    </lineage>
</organism>
<evidence type="ECO:0000256" key="1">
    <source>
        <dbReference type="SAM" id="MobiDB-lite"/>
    </source>
</evidence>
<dbReference type="AlphaFoldDB" id="A0A2H1W7J7"/>
<protein>
    <submittedName>
        <fullName evidence="2">SFRICE_023171</fullName>
    </submittedName>
</protein>
<accession>A0A2H1W7J7</accession>
<reference evidence="2" key="1">
    <citation type="submission" date="2016-07" db="EMBL/GenBank/DDBJ databases">
        <authorList>
            <person name="Bretaudeau A."/>
        </authorList>
    </citation>
    <scope>NUCLEOTIDE SEQUENCE</scope>
    <source>
        <strain evidence="2">Rice</strain>
        <tissue evidence="2">Whole body</tissue>
    </source>
</reference>
<gene>
    <name evidence="2" type="ORF">SFRICE_023171</name>
</gene>
<proteinExistence type="predicted"/>
<sequence length="143" mass="15906">MGGSDCLPSETPKELKRRQPLLELPKDFSKKPKLFEEKKSNDSDIKISGKSDSASEIQDGGCGKAVKSHCCCKCDSESCHQAVKVIIAPAMMPSIFGPVPGIPYIVQPGKVEKQSCWSTPVVLNRCRWSVDHYLFNLWRHSDK</sequence>
<dbReference type="EMBL" id="ODYU01006854">
    <property type="protein sequence ID" value="SOQ49075.1"/>
    <property type="molecule type" value="Genomic_DNA"/>
</dbReference>
<name>A0A2H1W7J7_SPOFR</name>
<feature type="region of interest" description="Disordered" evidence="1">
    <location>
        <begin position="1"/>
        <end position="63"/>
    </location>
</feature>
<feature type="compositionally biased region" description="Basic and acidic residues" evidence="1">
    <location>
        <begin position="24"/>
        <end position="49"/>
    </location>
</feature>